<protein>
    <recommendedName>
        <fullName evidence="4">PH (Pleckstrin Homology) domain-containing protein</fullName>
    </recommendedName>
</protein>
<sequence>MKKITSKLHKKQRNYLLVFGVLYVVIGLIPQFTEDNSILNWWYLVVGISMLGMLGYQLYSNSLFSVIKWDDQNLMLKAPEQKPIVFNRNAIKSIKLTDKSLTINAGMGNGEMLDLNYFKAEDLRYFKNDFVQQELTQGEAYNLTEA</sequence>
<proteinExistence type="predicted"/>
<name>A0A4Q0NY28_9FLAO</name>
<accession>A0A4Q0NY28</accession>
<feature type="transmembrane region" description="Helical" evidence="1">
    <location>
        <begin position="41"/>
        <end position="59"/>
    </location>
</feature>
<reference evidence="2 3" key="1">
    <citation type="submission" date="2018-07" db="EMBL/GenBank/DDBJ databases">
        <title>Leeuwenhoekiella genomics.</title>
        <authorList>
            <person name="Tahon G."/>
            <person name="Willems A."/>
        </authorList>
    </citation>
    <scope>NUCLEOTIDE SEQUENCE [LARGE SCALE GENOMIC DNA]</scope>
    <source>
        <strain evidence="2 3">R-50232</strain>
    </source>
</reference>
<evidence type="ECO:0000313" key="3">
    <source>
        <dbReference type="Proteomes" id="UP000289821"/>
    </source>
</evidence>
<keyword evidence="1" id="KW-0812">Transmembrane</keyword>
<gene>
    <name evidence="2" type="ORF">DSM04_102373</name>
</gene>
<dbReference type="Proteomes" id="UP000289821">
    <property type="component" value="Unassembled WGS sequence"/>
</dbReference>
<keyword evidence="1" id="KW-0472">Membrane</keyword>
<dbReference type="RefSeq" id="WP_128760450.1">
    <property type="nucleotide sequence ID" value="NZ_QOVI01000002.1"/>
</dbReference>
<dbReference type="EMBL" id="QOVI01000002">
    <property type="protein sequence ID" value="RXG16791.1"/>
    <property type="molecule type" value="Genomic_DNA"/>
</dbReference>
<evidence type="ECO:0008006" key="4">
    <source>
        <dbReference type="Google" id="ProtNLM"/>
    </source>
</evidence>
<evidence type="ECO:0000256" key="1">
    <source>
        <dbReference type="SAM" id="Phobius"/>
    </source>
</evidence>
<dbReference type="AlphaFoldDB" id="A0A4Q0NY28"/>
<comment type="caution">
    <text evidence="2">The sequence shown here is derived from an EMBL/GenBank/DDBJ whole genome shotgun (WGS) entry which is preliminary data.</text>
</comment>
<dbReference type="OrthoDB" id="1444536at2"/>
<keyword evidence="1" id="KW-1133">Transmembrane helix</keyword>
<feature type="transmembrane region" description="Helical" evidence="1">
    <location>
        <begin position="12"/>
        <end position="29"/>
    </location>
</feature>
<keyword evidence="3" id="KW-1185">Reference proteome</keyword>
<evidence type="ECO:0000313" key="2">
    <source>
        <dbReference type="EMBL" id="RXG16791.1"/>
    </source>
</evidence>
<organism evidence="2 3">
    <name type="scientific">Leeuwenhoekiella aestuarii</name>
    <dbReference type="NCBI Taxonomy" id="2249426"/>
    <lineage>
        <taxon>Bacteria</taxon>
        <taxon>Pseudomonadati</taxon>
        <taxon>Bacteroidota</taxon>
        <taxon>Flavobacteriia</taxon>
        <taxon>Flavobacteriales</taxon>
        <taxon>Flavobacteriaceae</taxon>
        <taxon>Leeuwenhoekiella</taxon>
    </lineage>
</organism>